<evidence type="ECO:0000313" key="2">
    <source>
        <dbReference type="EMBL" id="KAE8543841.1"/>
    </source>
</evidence>
<keyword evidence="6" id="KW-1185">Reference proteome</keyword>
<sequence length="29" mass="3487">MAEQKRHMDVPQERFLERLPQSLLPSHVN</sequence>
<feature type="region of interest" description="Disordered" evidence="1">
    <location>
        <begin position="1"/>
        <end position="29"/>
    </location>
</feature>
<gene>
    <name evidence="4" type="ORF">DET51_10325</name>
    <name evidence="3" type="ORF">DET64_10325</name>
    <name evidence="2" type="ORF">F6453_3803</name>
</gene>
<dbReference type="Proteomes" id="UP000252795">
    <property type="component" value="Unassembled WGS sequence"/>
</dbReference>
<reference evidence="2 7" key="2">
    <citation type="submission" date="2019-10" db="EMBL/GenBank/DDBJ databases">
        <title>Draft genome sequence of Marinobacter hydrocarbonoclasticus NCT7M from the microbiome of the marine copepod.</title>
        <authorList>
            <person name="Nuttall R."/>
            <person name="Sharma G."/>
            <person name="Moisander P."/>
        </authorList>
    </citation>
    <scope>NUCLEOTIDE SEQUENCE [LARGE SCALE GENOMIC DNA]</scope>
    <source>
        <strain evidence="2 7">NCT7M</strain>
    </source>
</reference>
<reference evidence="4 5" key="1">
    <citation type="submission" date="2018-07" db="EMBL/GenBank/DDBJ databases">
        <title>Freshwater and sediment microbial communities from various areas in North America, analyzing microbe dynamics in response to fracking.</title>
        <authorList>
            <person name="Lamendella R."/>
        </authorList>
    </citation>
    <scope>NUCLEOTIDE SEQUENCE [LARGE SCALE GENOMIC DNA]</scope>
    <source>
        <strain evidence="4 5">114E</strain>
        <strain evidence="3 6">114E_o</strain>
    </source>
</reference>
<evidence type="ECO:0000313" key="5">
    <source>
        <dbReference type="Proteomes" id="UP000252795"/>
    </source>
</evidence>
<dbReference type="AlphaFoldDB" id="A0A368V9A3"/>
<dbReference type="Proteomes" id="UP000253065">
    <property type="component" value="Unassembled WGS sequence"/>
</dbReference>
<organism evidence="4 5">
    <name type="scientific">Marinobacter nauticus</name>
    <name type="common">Marinobacter hydrocarbonoclasticus</name>
    <name type="synonym">Marinobacter aquaeolei</name>
    <dbReference type="NCBI Taxonomy" id="2743"/>
    <lineage>
        <taxon>Bacteria</taxon>
        <taxon>Pseudomonadati</taxon>
        <taxon>Pseudomonadota</taxon>
        <taxon>Gammaproteobacteria</taxon>
        <taxon>Pseudomonadales</taxon>
        <taxon>Marinobacteraceae</taxon>
        <taxon>Marinobacter</taxon>
    </lineage>
</organism>
<comment type="caution">
    <text evidence="4">The sequence shown here is derived from an EMBL/GenBank/DDBJ whole genome shotgun (WGS) entry which is preliminary data.</text>
</comment>
<evidence type="ECO:0000313" key="4">
    <source>
        <dbReference type="EMBL" id="RCW36234.1"/>
    </source>
</evidence>
<accession>A0A368V9A3</accession>
<name>A0A368V9A3_MARNT</name>
<dbReference type="EMBL" id="QPJB01000003">
    <property type="protein sequence ID" value="RCW36234.1"/>
    <property type="molecule type" value="Genomic_DNA"/>
</dbReference>
<evidence type="ECO:0000256" key="1">
    <source>
        <dbReference type="SAM" id="MobiDB-lite"/>
    </source>
</evidence>
<dbReference type="EMBL" id="WBMP01000027">
    <property type="protein sequence ID" value="KAE8543841.1"/>
    <property type="molecule type" value="Genomic_DNA"/>
</dbReference>
<proteinExistence type="predicted"/>
<evidence type="ECO:0000313" key="3">
    <source>
        <dbReference type="EMBL" id="RBP75425.1"/>
    </source>
</evidence>
<feature type="compositionally biased region" description="Basic and acidic residues" evidence="1">
    <location>
        <begin position="1"/>
        <end position="17"/>
    </location>
</feature>
<dbReference type="EMBL" id="QNSA01000003">
    <property type="protein sequence ID" value="RBP75425.1"/>
    <property type="molecule type" value="Genomic_DNA"/>
</dbReference>
<evidence type="ECO:0000313" key="7">
    <source>
        <dbReference type="Proteomes" id="UP000469950"/>
    </source>
</evidence>
<evidence type="ECO:0000313" key="6">
    <source>
        <dbReference type="Proteomes" id="UP000253065"/>
    </source>
</evidence>
<dbReference type="Proteomes" id="UP000469950">
    <property type="component" value="Unassembled WGS sequence"/>
</dbReference>
<protein>
    <submittedName>
        <fullName evidence="4">Uncharacterized protein</fullName>
    </submittedName>
</protein>